<dbReference type="RefSeq" id="WP_150091352.1">
    <property type="nucleotide sequence ID" value="NZ_VWSF01000020.1"/>
</dbReference>
<dbReference type="EMBL" id="VWSF01000020">
    <property type="protein sequence ID" value="KAA5541700.1"/>
    <property type="molecule type" value="Genomic_DNA"/>
</dbReference>
<comment type="caution">
    <text evidence="2">The sequence shown here is derived from an EMBL/GenBank/DDBJ whole genome shotgun (WGS) entry which is preliminary data.</text>
</comment>
<dbReference type="InterPro" id="IPR000683">
    <property type="entry name" value="Gfo/Idh/MocA-like_OxRdtase_N"/>
</dbReference>
<feature type="domain" description="Gfo/Idh/MocA-like oxidoreductase N-terminal" evidence="1">
    <location>
        <begin position="6"/>
        <end position="124"/>
    </location>
</feature>
<gene>
    <name evidence="2" type="ORF">F0145_20250</name>
</gene>
<dbReference type="InterPro" id="IPR052515">
    <property type="entry name" value="Gfo/Idh/MocA_Oxidoreductase"/>
</dbReference>
<evidence type="ECO:0000313" key="2">
    <source>
        <dbReference type="EMBL" id="KAA5541700.1"/>
    </source>
</evidence>
<dbReference type="InterPro" id="IPR036291">
    <property type="entry name" value="NAD(P)-bd_dom_sf"/>
</dbReference>
<dbReference type="Gene3D" id="3.40.50.720">
    <property type="entry name" value="NAD(P)-binding Rossmann-like Domain"/>
    <property type="match status" value="1"/>
</dbReference>
<dbReference type="PANTHER" id="PTHR43249">
    <property type="entry name" value="UDP-N-ACETYL-2-AMINO-2-DEOXY-D-GLUCURONATE OXIDASE"/>
    <property type="match status" value="1"/>
</dbReference>
<dbReference type="PANTHER" id="PTHR43249:SF1">
    <property type="entry name" value="D-GLUCOSIDE 3-DEHYDROGENASE"/>
    <property type="match status" value="1"/>
</dbReference>
<accession>A0A5M6D539</accession>
<protein>
    <submittedName>
        <fullName evidence="2">Gfo/Idh/MocA family oxidoreductase</fullName>
    </submittedName>
</protein>
<keyword evidence="3" id="KW-1185">Reference proteome</keyword>
<dbReference type="Pfam" id="PF01408">
    <property type="entry name" value="GFO_IDH_MocA"/>
    <property type="match status" value="1"/>
</dbReference>
<evidence type="ECO:0000313" key="3">
    <source>
        <dbReference type="Proteomes" id="UP000323426"/>
    </source>
</evidence>
<dbReference type="Gene3D" id="3.30.360.10">
    <property type="entry name" value="Dihydrodipicolinate Reductase, domain 2"/>
    <property type="match status" value="1"/>
</dbReference>
<proteinExistence type="predicted"/>
<dbReference type="SUPFAM" id="SSF55347">
    <property type="entry name" value="Glyceraldehyde-3-phosphate dehydrogenase-like, C-terminal domain"/>
    <property type="match status" value="1"/>
</dbReference>
<name>A0A5M6D539_9BACT</name>
<organism evidence="2 3">
    <name type="scientific">Adhaeribacter rhizoryzae</name>
    <dbReference type="NCBI Taxonomy" id="2607907"/>
    <lineage>
        <taxon>Bacteria</taxon>
        <taxon>Pseudomonadati</taxon>
        <taxon>Bacteroidota</taxon>
        <taxon>Cytophagia</taxon>
        <taxon>Cytophagales</taxon>
        <taxon>Hymenobacteraceae</taxon>
        <taxon>Adhaeribacter</taxon>
    </lineage>
</organism>
<evidence type="ECO:0000259" key="1">
    <source>
        <dbReference type="Pfam" id="PF01408"/>
    </source>
</evidence>
<dbReference type="AlphaFoldDB" id="A0A5M6D539"/>
<dbReference type="GO" id="GO:0000166">
    <property type="term" value="F:nucleotide binding"/>
    <property type="evidence" value="ECO:0007669"/>
    <property type="project" value="InterPro"/>
</dbReference>
<reference evidence="2 3" key="1">
    <citation type="submission" date="2019-09" db="EMBL/GenBank/DDBJ databases">
        <title>Genome sequence and assembly of Adhaeribacter sp.</title>
        <authorList>
            <person name="Chhetri G."/>
        </authorList>
    </citation>
    <scope>NUCLEOTIDE SEQUENCE [LARGE SCALE GENOMIC DNA]</scope>
    <source>
        <strain evidence="2 3">DK36</strain>
    </source>
</reference>
<dbReference type="SUPFAM" id="SSF51735">
    <property type="entry name" value="NAD(P)-binding Rossmann-fold domains"/>
    <property type="match status" value="1"/>
</dbReference>
<dbReference type="Proteomes" id="UP000323426">
    <property type="component" value="Unassembled WGS sequence"/>
</dbReference>
<sequence length="386" mass="42969">MEQKKITVVIVGMGFGKEFIPIYQSHPNIKAVGICTRNRQTLDELAAKYNLSPDLCFENFEDVPQRADVDAIHVVTPVPEHAKMTLASLNANKHTACTIPMAMTVEDCKAIVEAKRKSGKVYMMMETALYTREFLYGLNLAETGQLGRIQFVRGSHIQDMSMEGWAEYWKGYPPMLNGTHAISPLLRINNTKAESVVCHGSGRLSEDLASRYGSPFAVETATFTLKDSDVVAEATRSLFDVVRQYRESYDVYGTKMSFEWEQLQDEEHVIFDGGENARRINVPDTDELLIEPIKHYTKREKIDDPNHVSFLQGAGHGGSHPHLVQEFVAAIVEGRDSAVDAALAANYTCAGICAHESAMNNGKRIFIPDFEQQDETVSNKASAIEA</sequence>